<accession>A0A849AD84</accession>
<comment type="caution">
    <text evidence="9">The sequence shown here is derived from an EMBL/GenBank/DDBJ whole genome shotgun (WGS) entry which is preliminary data.</text>
</comment>
<keyword evidence="10" id="KW-1185">Reference proteome</keyword>
<dbReference type="Proteomes" id="UP000562984">
    <property type="component" value="Unassembled WGS sequence"/>
</dbReference>
<feature type="transmembrane region" description="Helical" evidence="7">
    <location>
        <begin position="187"/>
        <end position="209"/>
    </location>
</feature>
<evidence type="ECO:0000256" key="5">
    <source>
        <dbReference type="ARBA" id="ARBA00022989"/>
    </source>
</evidence>
<keyword evidence="2 7" id="KW-0813">Transport</keyword>
<comment type="subcellular location">
    <subcellularLocation>
        <location evidence="1 7">Cell membrane</location>
        <topology evidence="1 7">Multi-pass membrane protein</topology>
    </subcellularLocation>
</comment>
<dbReference type="InterPro" id="IPR035906">
    <property type="entry name" value="MetI-like_sf"/>
</dbReference>
<evidence type="ECO:0000256" key="7">
    <source>
        <dbReference type="RuleBase" id="RU363032"/>
    </source>
</evidence>
<dbReference type="EMBL" id="JABEND010000002">
    <property type="protein sequence ID" value="NNG34832.1"/>
    <property type="molecule type" value="Genomic_DNA"/>
</dbReference>
<dbReference type="Pfam" id="PF00528">
    <property type="entry name" value="BPD_transp_1"/>
    <property type="match status" value="1"/>
</dbReference>
<sequence>MVLPNVLLIAAFTYRPLLTNIYYSTLNWTLGSPTASKVGLGNYREFFTDPESLQVLWTTAIFTVATVGGAMILGLGLATVLNRPLRGRTFARATIFAPFVLSGVGIGLVWVFIFDPVTGLLGAIIRGFGGTSPQWFNDPKLALTMVIIVYIWKNTGYCAVIYLAAMQAVPADLVEAAAIDGAGRVRTFFSVVLPLLSPTTFFLLLTSILNSLQAFDLIRIMTPLGNGTTTLMYDAYLQAFGGYNRAGYSAAVATILFGILLVMTVVQLTLLERKVHYS</sequence>
<keyword evidence="5 7" id="KW-1133">Transmembrane helix</keyword>
<evidence type="ECO:0000313" key="9">
    <source>
        <dbReference type="EMBL" id="NNG34832.1"/>
    </source>
</evidence>
<dbReference type="PROSITE" id="PS50928">
    <property type="entry name" value="ABC_TM1"/>
    <property type="match status" value="1"/>
</dbReference>
<evidence type="ECO:0000256" key="4">
    <source>
        <dbReference type="ARBA" id="ARBA00022692"/>
    </source>
</evidence>
<dbReference type="SUPFAM" id="SSF161098">
    <property type="entry name" value="MetI-like"/>
    <property type="match status" value="1"/>
</dbReference>
<keyword evidence="4 7" id="KW-0812">Transmembrane</keyword>
<feature type="transmembrane region" description="Helical" evidence="7">
    <location>
        <begin position="141"/>
        <end position="166"/>
    </location>
</feature>
<dbReference type="GO" id="GO:0055085">
    <property type="term" value="P:transmembrane transport"/>
    <property type="evidence" value="ECO:0007669"/>
    <property type="project" value="InterPro"/>
</dbReference>
<evidence type="ECO:0000256" key="6">
    <source>
        <dbReference type="ARBA" id="ARBA00023136"/>
    </source>
</evidence>
<keyword evidence="6 7" id="KW-0472">Membrane</keyword>
<proteinExistence type="inferred from homology"/>
<gene>
    <name evidence="9" type="ORF">HKD39_03680</name>
</gene>
<comment type="similarity">
    <text evidence="7">Belongs to the binding-protein-dependent transport system permease family.</text>
</comment>
<dbReference type="AlphaFoldDB" id="A0A849AD84"/>
<dbReference type="Gene3D" id="1.10.3720.10">
    <property type="entry name" value="MetI-like"/>
    <property type="match status" value="1"/>
</dbReference>
<evidence type="ECO:0000259" key="8">
    <source>
        <dbReference type="PROSITE" id="PS50928"/>
    </source>
</evidence>
<reference evidence="9 10" key="1">
    <citation type="submission" date="2020-05" db="EMBL/GenBank/DDBJ databases">
        <title>Nakamurella sp. DB0629 isolated from air conditioner.</title>
        <authorList>
            <person name="Kim D.H."/>
            <person name="Kim D.-U."/>
        </authorList>
    </citation>
    <scope>NUCLEOTIDE SEQUENCE [LARGE SCALE GENOMIC DNA]</scope>
    <source>
        <strain evidence="9 10">DB0629</strain>
    </source>
</reference>
<feature type="transmembrane region" description="Helical" evidence="7">
    <location>
        <begin position="246"/>
        <end position="271"/>
    </location>
</feature>
<dbReference type="InterPro" id="IPR051393">
    <property type="entry name" value="ABC_transporter_permease"/>
</dbReference>
<name>A0A849AD84_9ACTN</name>
<evidence type="ECO:0000256" key="1">
    <source>
        <dbReference type="ARBA" id="ARBA00004651"/>
    </source>
</evidence>
<dbReference type="CDD" id="cd06261">
    <property type="entry name" value="TM_PBP2"/>
    <property type="match status" value="1"/>
</dbReference>
<dbReference type="GO" id="GO:0005886">
    <property type="term" value="C:plasma membrane"/>
    <property type="evidence" value="ECO:0007669"/>
    <property type="project" value="UniProtKB-SubCell"/>
</dbReference>
<protein>
    <submittedName>
        <fullName evidence="9">Sugar ABC transporter permease</fullName>
    </submittedName>
</protein>
<evidence type="ECO:0000256" key="3">
    <source>
        <dbReference type="ARBA" id="ARBA00022475"/>
    </source>
</evidence>
<keyword evidence="3" id="KW-1003">Cell membrane</keyword>
<evidence type="ECO:0000256" key="2">
    <source>
        <dbReference type="ARBA" id="ARBA00022448"/>
    </source>
</evidence>
<feature type="transmembrane region" description="Helical" evidence="7">
    <location>
        <begin position="93"/>
        <end position="113"/>
    </location>
</feature>
<feature type="transmembrane region" description="Helical" evidence="7">
    <location>
        <begin position="55"/>
        <end position="81"/>
    </location>
</feature>
<dbReference type="PANTHER" id="PTHR30193">
    <property type="entry name" value="ABC TRANSPORTER PERMEASE PROTEIN"/>
    <property type="match status" value="1"/>
</dbReference>
<evidence type="ECO:0000313" key="10">
    <source>
        <dbReference type="Proteomes" id="UP000562984"/>
    </source>
</evidence>
<dbReference type="InterPro" id="IPR000515">
    <property type="entry name" value="MetI-like"/>
</dbReference>
<organism evidence="9 10">
    <name type="scientific">Nakamurella aerolata</name>
    <dbReference type="NCBI Taxonomy" id="1656892"/>
    <lineage>
        <taxon>Bacteria</taxon>
        <taxon>Bacillati</taxon>
        <taxon>Actinomycetota</taxon>
        <taxon>Actinomycetes</taxon>
        <taxon>Nakamurellales</taxon>
        <taxon>Nakamurellaceae</taxon>
        <taxon>Nakamurella</taxon>
    </lineage>
</organism>
<feature type="domain" description="ABC transmembrane type-1" evidence="8">
    <location>
        <begin position="56"/>
        <end position="267"/>
    </location>
</feature>
<dbReference type="PANTHER" id="PTHR30193:SF37">
    <property type="entry name" value="INNER MEMBRANE ABC TRANSPORTER PERMEASE PROTEIN YCJO"/>
    <property type="match status" value="1"/>
</dbReference>